<comment type="catalytic activity">
    <reaction evidence="4">
        <text>a (3S)-3-hydroxyacyl-CoA = a (2E)-enoyl-CoA + H2O</text>
        <dbReference type="Rhea" id="RHEA:16105"/>
        <dbReference type="ChEBI" id="CHEBI:15377"/>
        <dbReference type="ChEBI" id="CHEBI:57318"/>
        <dbReference type="ChEBI" id="CHEBI:58856"/>
        <dbReference type="EC" id="4.2.1.17"/>
    </reaction>
</comment>
<evidence type="ECO:0000256" key="6">
    <source>
        <dbReference type="RuleBase" id="RU003707"/>
    </source>
</evidence>
<comment type="catalytic activity">
    <reaction evidence="5">
        <text>a 4-saturated-(3S)-3-hydroxyacyl-CoA = a (3E)-enoyl-CoA + H2O</text>
        <dbReference type="Rhea" id="RHEA:20724"/>
        <dbReference type="ChEBI" id="CHEBI:15377"/>
        <dbReference type="ChEBI" id="CHEBI:58521"/>
        <dbReference type="ChEBI" id="CHEBI:137480"/>
        <dbReference type="EC" id="4.2.1.17"/>
    </reaction>
</comment>
<dbReference type="PANTHER" id="PTHR11941:SF54">
    <property type="entry name" value="ENOYL-COA HYDRATASE, MITOCHONDRIAL"/>
    <property type="match status" value="1"/>
</dbReference>
<name>A0A8J3VQB1_9ACTN</name>
<dbReference type="GO" id="GO:0006635">
    <property type="term" value="P:fatty acid beta-oxidation"/>
    <property type="evidence" value="ECO:0007669"/>
    <property type="project" value="TreeGrafter"/>
</dbReference>
<dbReference type="PROSITE" id="PS00166">
    <property type="entry name" value="ENOYL_COA_HYDRATASE"/>
    <property type="match status" value="1"/>
</dbReference>
<evidence type="ECO:0000256" key="4">
    <source>
        <dbReference type="ARBA" id="ARBA00023709"/>
    </source>
</evidence>
<evidence type="ECO:0000313" key="7">
    <source>
        <dbReference type="EMBL" id="GIH14261.1"/>
    </source>
</evidence>
<dbReference type="EC" id="4.2.1.17" evidence="2"/>
<keyword evidence="3" id="KW-0456">Lyase</keyword>
<evidence type="ECO:0000256" key="5">
    <source>
        <dbReference type="ARBA" id="ARBA00023717"/>
    </source>
</evidence>
<keyword evidence="8" id="KW-1185">Reference proteome</keyword>
<proteinExistence type="inferred from homology"/>
<evidence type="ECO:0000313" key="8">
    <source>
        <dbReference type="Proteomes" id="UP000642748"/>
    </source>
</evidence>
<gene>
    <name evidence="7" type="primary">crt2</name>
    <name evidence="7" type="ORF">Raf01_24330</name>
</gene>
<evidence type="ECO:0000256" key="2">
    <source>
        <dbReference type="ARBA" id="ARBA00012076"/>
    </source>
</evidence>
<protein>
    <recommendedName>
        <fullName evidence="2">enoyl-CoA hydratase</fullName>
        <ecNumber evidence="2">4.2.1.17</ecNumber>
    </recommendedName>
</protein>
<dbReference type="PANTHER" id="PTHR11941">
    <property type="entry name" value="ENOYL-COA HYDRATASE-RELATED"/>
    <property type="match status" value="1"/>
</dbReference>
<dbReference type="FunFam" id="3.90.226.10:FF:000009">
    <property type="entry name" value="Carnitinyl-CoA dehydratase"/>
    <property type="match status" value="1"/>
</dbReference>
<dbReference type="InterPro" id="IPR029045">
    <property type="entry name" value="ClpP/crotonase-like_dom_sf"/>
</dbReference>
<dbReference type="EMBL" id="BONZ01000022">
    <property type="protein sequence ID" value="GIH14261.1"/>
    <property type="molecule type" value="Genomic_DNA"/>
</dbReference>
<dbReference type="Gene3D" id="1.10.12.10">
    <property type="entry name" value="Lyase 2-enoyl-coa Hydratase, Chain A, domain 2"/>
    <property type="match status" value="1"/>
</dbReference>
<organism evidence="7 8">
    <name type="scientific">Rugosimonospora africana</name>
    <dbReference type="NCBI Taxonomy" id="556532"/>
    <lineage>
        <taxon>Bacteria</taxon>
        <taxon>Bacillati</taxon>
        <taxon>Actinomycetota</taxon>
        <taxon>Actinomycetes</taxon>
        <taxon>Micromonosporales</taxon>
        <taxon>Micromonosporaceae</taxon>
        <taxon>Rugosimonospora</taxon>
    </lineage>
</organism>
<dbReference type="InterPro" id="IPR018376">
    <property type="entry name" value="Enoyl-CoA_hyd/isom_CS"/>
</dbReference>
<dbReference type="CDD" id="cd06558">
    <property type="entry name" value="crotonase-like"/>
    <property type="match status" value="1"/>
</dbReference>
<accession>A0A8J3VQB1</accession>
<reference evidence="7" key="1">
    <citation type="submission" date="2021-01" db="EMBL/GenBank/DDBJ databases">
        <title>Whole genome shotgun sequence of Rugosimonospora africana NBRC 104875.</title>
        <authorList>
            <person name="Komaki H."/>
            <person name="Tamura T."/>
        </authorList>
    </citation>
    <scope>NUCLEOTIDE SEQUENCE</scope>
    <source>
        <strain evidence="7">NBRC 104875</strain>
    </source>
</reference>
<dbReference type="RefSeq" id="WP_203917932.1">
    <property type="nucleotide sequence ID" value="NZ_BONZ01000022.1"/>
</dbReference>
<dbReference type="InterPro" id="IPR001753">
    <property type="entry name" value="Enoyl-CoA_hydra/iso"/>
</dbReference>
<comment type="caution">
    <text evidence="7">The sequence shown here is derived from an EMBL/GenBank/DDBJ whole genome shotgun (WGS) entry which is preliminary data.</text>
</comment>
<dbReference type="InterPro" id="IPR014748">
    <property type="entry name" value="Enoyl-CoA_hydra_C"/>
</dbReference>
<evidence type="ECO:0000256" key="1">
    <source>
        <dbReference type="ARBA" id="ARBA00005254"/>
    </source>
</evidence>
<sequence>MTVTTEEQRLHPHLAETRDGGVATLRIDRPEALGALSRDILTHLRDYFDRLRTDPDIRVLILTGTGRGFIAGADIGEYDGASQVAFEDYQRLGRATFDSLAALPQVTIAAVNGFALGGGFEVVLCCDLVLAAEKAKFGLPEVKLGLLPGGGGTQRLSRAAGAAFTKELVLTGRFATAAELAGRGLVARVCPADRLMTEAAELAGTIAGLAPLAVRAGKRLIDDGLRMPLDLALDTEQRVLARLFAGPDGKEGVAAFIAKRDPVFRGDQPA</sequence>
<dbReference type="AlphaFoldDB" id="A0A8J3VQB1"/>
<dbReference type="Proteomes" id="UP000642748">
    <property type="component" value="Unassembled WGS sequence"/>
</dbReference>
<dbReference type="SUPFAM" id="SSF52096">
    <property type="entry name" value="ClpP/crotonase"/>
    <property type="match status" value="1"/>
</dbReference>
<dbReference type="Gene3D" id="3.90.226.10">
    <property type="entry name" value="2-enoyl-CoA Hydratase, Chain A, domain 1"/>
    <property type="match status" value="1"/>
</dbReference>
<evidence type="ECO:0000256" key="3">
    <source>
        <dbReference type="ARBA" id="ARBA00023239"/>
    </source>
</evidence>
<comment type="similarity">
    <text evidence="1 6">Belongs to the enoyl-CoA hydratase/isomerase family.</text>
</comment>
<dbReference type="FunFam" id="1.10.12.10:FF:000001">
    <property type="entry name" value="Probable enoyl-CoA hydratase, mitochondrial"/>
    <property type="match status" value="1"/>
</dbReference>
<dbReference type="GO" id="GO:0004300">
    <property type="term" value="F:enoyl-CoA hydratase activity"/>
    <property type="evidence" value="ECO:0007669"/>
    <property type="project" value="UniProtKB-EC"/>
</dbReference>
<dbReference type="Pfam" id="PF00378">
    <property type="entry name" value="ECH_1"/>
    <property type="match status" value="1"/>
</dbReference>